<feature type="transmembrane region" description="Helical" evidence="8">
    <location>
        <begin position="65"/>
        <end position="87"/>
    </location>
</feature>
<dbReference type="OrthoDB" id="1861835at2759"/>
<evidence type="ECO:0000256" key="8">
    <source>
        <dbReference type="SAM" id="Phobius"/>
    </source>
</evidence>
<evidence type="ECO:0000256" key="6">
    <source>
        <dbReference type="ARBA" id="ARBA00029467"/>
    </source>
</evidence>
<keyword evidence="2 8" id="KW-0812">Transmembrane</keyword>
<dbReference type="EMBL" id="LFYR01001258">
    <property type="protein sequence ID" value="KMZ63189.1"/>
    <property type="molecule type" value="Genomic_DNA"/>
</dbReference>
<dbReference type="AlphaFoldDB" id="A0A0K9P2J8"/>
<comment type="caution">
    <text evidence="9">The sequence shown here is derived from an EMBL/GenBank/DDBJ whole genome shotgun (WGS) entry which is preliminary data.</text>
</comment>
<dbReference type="OMA" id="HECTYSS"/>
<sequence length="229" mass="24808">MKDPLITSRRGLLLMIVCILCGFVGFLLSLAAEAARSDVTWLMVTGGSGNGTHQCFYTRSGKTSFTYAIVAFFMLTIAMLAEHAFILRSLSSDRPPALSSWTTVDFSRSSVISTLTWKACALFVTTWIAFAVAEVLLVIGIGIESGNLSDWKALRYKCVVVKEGLFVAAGIFGLVTVFLAAGLYMTALRAQRFHQNEQQNPNSHQRSREGGGRDSSSSIAQTETSTASV</sequence>
<evidence type="ECO:0000313" key="9">
    <source>
        <dbReference type="EMBL" id="KMZ63189.1"/>
    </source>
</evidence>
<name>A0A0K9P2J8_ZOSMR</name>
<dbReference type="GO" id="GO:0012505">
    <property type="term" value="C:endomembrane system"/>
    <property type="evidence" value="ECO:0007669"/>
    <property type="project" value="UniProtKB-SubCell"/>
</dbReference>
<evidence type="ECO:0000256" key="7">
    <source>
        <dbReference type="SAM" id="MobiDB-lite"/>
    </source>
</evidence>
<evidence type="ECO:0000256" key="3">
    <source>
        <dbReference type="ARBA" id="ARBA00022729"/>
    </source>
</evidence>
<organism evidence="9 10">
    <name type="scientific">Zostera marina</name>
    <name type="common">Eelgrass</name>
    <dbReference type="NCBI Taxonomy" id="29655"/>
    <lineage>
        <taxon>Eukaryota</taxon>
        <taxon>Viridiplantae</taxon>
        <taxon>Streptophyta</taxon>
        <taxon>Embryophyta</taxon>
        <taxon>Tracheophyta</taxon>
        <taxon>Spermatophyta</taxon>
        <taxon>Magnoliopsida</taxon>
        <taxon>Liliopsida</taxon>
        <taxon>Zosteraceae</taxon>
        <taxon>Zostera</taxon>
    </lineage>
</organism>
<evidence type="ECO:0000256" key="2">
    <source>
        <dbReference type="ARBA" id="ARBA00022692"/>
    </source>
</evidence>
<dbReference type="InterPro" id="IPR052222">
    <property type="entry name" value="DESIGUAL"/>
</dbReference>
<keyword evidence="3" id="KW-0732">Signal</keyword>
<feature type="transmembrane region" description="Helical" evidence="8">
    <location>
        <begin position="163"/>
        <end position="185"/>
    </location>
</feature>
<proteinExistence type="inferred from homology"/>
<dbReference type="Pfam" id="PF06749">
    <property type="entry name" value="DUF1218"/>
    <property type="match status" value="1"/>
</dbReference>
<feature type="transmembrane region" description="Helical" evidence="8">
    <location>
        <begin position="12"/>
        <end position="32"/>
    </location>
</feature>
<feature type="transmembrane region" description="Helical" evidence="8">
    <location>
        <begin position="119"/>
        <end position="143"/>
    </location>
</feature>
<evidence type="ECO:0000313" key="10">
    <source>
        <dbReference type="Proteomes" id="UP000036987"/>
    </source>
</evidence>
<dbReference type="InterPro" id="IPR009606">
    <property type="entry name" value="DEAL/Modifying_wall_lignin1/2"/>
</dbReference>
<keyword evidence="10" id="KW-1185">Reference proteome</keyword>
<evidence type="ECO:0000256" key="4">
    <source>
        <dbReference type="ARBA" id="ARBA00022989"/>
    </source>
</evidence>
<comment type="subcellular location">
    <subcellularLocation>
        <location evidence="1">Endomembrane system</location>
        <topology evidence="1">Multi-pass membrane protein</topology>
    </subcellularLocation>
</comment>
<evidence type="ECO:0000256" key="5">
    <source>
        <dbReference type="ARBA" id="ARBA00023136"/>
    </source>
</evidence>
<evidence type="ECO:0008006" key="11">
    <source>
        <dbReference type="Google" id="ProtNLM"/>
    </source>
</evidence>
<evidence type="ECO:0000256" key="1">
    <source>
        <dbReference type="ARBA" id="ARBA00004127"/>
    </source>
</evidence>
<feature type="compositionally biased region" description="Polar residues" evidence="7">
    <location>
        <begin position="219"/>
        <end position="229"/>
    </location>
</feature>
<protein>
    <recommendedName>
        <fullName evidence="11">Transmembrane protein</fullName>
    </recommendedName>
</protein>
<keyword evidence="4 8" id="KW-1133">Transmembrane helix</keyword>
<dbReference type="PANTHER" id="PTHR31769">
    <property type="entry name" value="OS07G0462200 PROTEIN-RELATED"/>
    <property type="match status" value="1"/>
</dbReference>
<dbReference type="Proteomes" id="UP000036987">
    <property type="component" value="Unassembled WGS sequence"/>
</dbReference>
<feature type="region of interest" description="Disordered" evidence="7">
    <location>
        <begin position="195"/>
        <end position="229"/>
    </location>
</feature>
<gene>
    <name evidence="9" type="ORF">ZOSMA_41G00320</name>
</gene>
<reference evidence="10" key="1">
    <citation type="journal article" date="2016" name="Nature">
        <title>The genome of the seagrass Zostera marina reveals angiosperm adaptation to the sea.</title>
        <authorList>
            <person name="Olsen J.L."/>
            <person name="Rouze P."/>
            <person name="Verhelst B."/>
            <person name="Lin Y.-C."/>
            <person name="Bayer T."/>
            <person name="Collen J."/>
            <person name="Dattolo E."/>
            <person name="De Paoli E."/>
            <person name="Dittami S."/>
            <person name="Maumus F."/>
            <person name="Michel G."/>
            <person name="Kersting A."/>
            <person name="Lauritano C."/>
            <person name="Lohaus R."/>
            <person name="Toepel M."/>
            <person name="Tonon T."/>
            <person name="Vanneste K."/>
            <person name="Amirebrahimi M."/>
            <person name="Brakel J."/>
            <person name="Bostroem C."/>
            <person name="Chovatia M."/>
            <person name="Grimwood J."/>
            <person name="Jenkins J.W."/>
            <person name="Jueterbock A."/>
            <person name="Mraz A."/>
            <person name="Stam W.T."/>
            <person name="Tice H."/>
            <person name="Bornberg-Bauer E."/>
            <person name="Green P.J."/>
            <person name="Pearson G.A."/>
            <person name="Procaccini G."/>
            <person name="Duarte C.M."/>
            <person name="Schmutz J."/>
            <person name="Reusch T.B.H."/>
            <person name="Van de Peer Y."/>
        </authorList>
    </citation>
    <scope>NUCLEOTIDE SEQUENCE [LARGE SCALE GENOMIC DNA]</scope>
    <source>
        <strain evidence="10">cv. Finnish</strain>
    </source>
</reference>
<accession>A0A0K9P2J8</accession>
<comment type="similarity">
    <text evidence="6">Belongs to the DESIGUAL family.</text>
</comment>
<keyword evidence="5 8" id="KW-0472">Membrane</keyword>